<feature type="compositionally biased region" description="Low complexity" evidence="3">
    <location>
        <begin position="27"/>
        <end position="47"/>
    </location>
</feature>
<dbReference type="InterPro" id="IPR000719">
    <property type="entry name" value="Prot_kinase_dom"/>
</dbReference>
<dbReference type="SUPFAM" id="SSF56112">
    <property type="entry name" value="Protein kinase-like (PK-like)"/>
    <property type="match status" value="1"/>
</dbReference>
<evidence type="ECO:0000259" key="4">
    <source>
        <dbReference type="PROSITE" id="PS50006"/>
    </source>
</evidence>
<keyword evidence="2" id="KW-0067">ATP-binding</keyword>
<feature type="region of interest" description="Disordered" evidence="3">
    <location>
        <begin position="1"/>
        <end position="59"/>
    </location>
</feature>
<dbReference type="SUPFAM" id="SSF49879">
    <property type="entry name" value="SMAD/FHA domain"/>
    <property type="match status" value="1"/>
</dbReference>
<evidence type="ECO:0000256" key="1">
    <source>
        <dbReference type="ARBA" id="ARBA00022741"/>
    </source>
</evidence>
<dbReference type="GO" id="GO:0005524">
    <property type="term" value="F:ATP binding"/>
    <property type="evidence" value="ECO:0007669"/>
    <property type="project" value="UniProtKB-KW"/>
</dbReference>
<dbReference type="PROSITE" id="PS50011">
    <property type="entry name" value="PROTEIN_KINASE_DOM"/>
    <property type="match status" value="1"/>
</dbReference>
<dbReference type="InterPro" id="IPR011009">
    <property type="entry name" value="Kinase-like_dom_sf"/>
</dbReference>
<dbReference type="Gene3D" id="2.60.200.20">
    <property type="match status" value="1"/>
</dbReference>
<organism evidence="6">
    <name type="scientific">Fopius arisanus</name>
    <dbReference type="NCBI Taxonomy" id="64838"/>
    <lineage>
        <taxon>Eukaryota</taxon>
        <taxon>Metazoa</taxon>
        <taxon>Ecdysozoa</taxon>
        <taxon>Arthropoda</taxon>
        <taxon>Hexapoda</taxon>
        <taxon>Insecta</taxon>
        <taxon>Pterygota</taxon>
        <taxon>Neoptera</taxon>
        <taxon>Endopterygota</taxon>
        <taxon>Hymenoptera</taxon>
        <taxon>Apocrita</taxon>
        <taxon>Ichneumonoidea</taxon>
        <taxon>Braconidae</taxon>
        <taxon>Opiinae</taxon>
        <taxon>Fopius</taxon>
    </lineage>
</organism>
<feature type="compositionally biased region" description="Basic residues" evidence="3">
    <location>
        <begin position="1"/>
        <end position="12"/>
    </location>
</feature>
<reference evidence="6" key="1">
    <citation type="submission" date="2015-01" db="EMBL/GenBank/DDBJ databases">
        <title>Transcriptome Assembly of Fopius arisanus.</title>
        <authorList>
            <person name="Geib S."/>
        </authorList>
    </citation>
    <scope>NUCLEOTIDE SEQUENCE</scope>
</reference>
<evidence type="ECO:0000259" key="5">
    <source>
        <dbReference type="PROSITE" id="PS50011"/>
    </source>
</evidence>
<keyword evidence="1" id="KW-0547">Nucleotide-binding</keyword>
<dbReference type="PROSITE" id="PS50006">
    <property type="entry name" value="FHA_DOMAIN"/>
    <property type="match status" value="1"/>
</dbReference>
<feature type="domain" description="Protein kinase" evidence="5">
    <location>
        <begin position="196"/>
        <end position="464"/>
    </location>
</feature>
<evidence type="ECO:0000313" key="6">
    <source>
        <dbReference type="EMBL" id="JAG73849.1"/>
    </source>
</evidence>
<dbReference type="InterPro" id="IPR008984">
    <property type="entry name" value="SMAD_FHA_dom_sf"/>
</dbReference>
<feature type="domain" description="FHA" evidence="4">
    <location>
        <begin position="81"/>
        <end position="143"/>
    </location>
</feature>
<feature type="non-terminal residue" evidence="6">
    <location>
        <position position="1"/>
    </location>
</feature>
<dbReference type="PROSITE" id="PS00108">
    <property type="entry name" value="PROTEIN_KINASE_ST"/>
    <property type="match status" value="1"/>
</dbReference>
<dbReference type="EMBL" id="GBYB01004082">
    <property type="protein sequence ID" value="JAG73849.1"/>
    <property type="molecule type" value="Transcribed_RNA"/>
</dbReference>
<dbReference type="PANTHER" id="PTHR24347">
    <property type="entry name" value="SERINE/THREONINE-PROTEIN KINASE"/>
    <property type="match status" value="1"/>
</dbReference>
<dbReference type="Pfam" id="PF00069">
    <property type="entry name" value="Pkinase"/>
    <property type="match status" value="1"/>
</dbReference>
<evidence type="ECO:0000256" key="3">
    <source>
        <dbReference type="SAM" id="MobiDB-lite"/>
    </source>
</evidence>
<protein>
    <submittedName>
        <fullName evidence="6">Lok_1 protein</fullName>
    </submittedName>
</protein>
<evidence type="ECO:0000256" key="2">
    <source>
        <dbReference type="ARBA" id="ARBA00022840"/>
    </source>
</evidence>
<dbReference type="Gene3D" id="1.10.510.10">
    <property type="entry name" value="Transferase(Phosphotransferase) domain 1"/>
    <property type="match status" value="1"/>
</dbReference>
<sequence>EFRQRNKKKKSKKMEFEEIMQSDVETDSQTQTQTQTQTQSQSDVTMTPSQATQEEKKAWGKLVPSEKCPKFSLVWLYTNEYKAGKQEDCDIIFTCNNINKEGLQVISRMHFTIKRDFIPSINDFVVVLTDHSRNGTFVNRKIVGRDKSVVLENKDEIAVGRAQFTERTNGSYAVFTFDGDVTYSNNELPSQLASEYTVIKKLGSGAAGDVHMVLSKKSFNTFAIKSISKGKYTEVGPRNPLHDPIKIQREVDILQKLQHPCIIKMETIIDTSHKVFIVLELMEGGELFDRISRASGLPEKVTKFMFWQICDAVAYLHSQGITHRDLKPENILLASDAKYPLVKVSDFGMSKFLDAPSMLKTYCGTPLYVAPEILRGRGMGAYTAQVDVWSLGVILYVMLSGLCPFTQNDPTMPLDQQIIRGFYRFPSHKFDDVSIEARDLIKSMLKVNPVRRKTMKQVLAHSWLRSDVIVGKAVRALLRASSSNENTPPVAPNVIPQVNPIREHVFDVPGSKPKRARLN</sequence>
<dbReference type="InterPro" id="IPR008271">
    <property type="entry name" value="Ser/Thr_kinase_AS"/>
</dbReference>
<dbReference type="GO" id="GO:0004672">
    <property type="term" value="F:protein kinase activity"/>
    <property type="evidence" value="ECO:0007669"/>
    <property type="project" value="InterPro"/>
</dbReference>
<name>A0A0C9QTR9_9HYME</name>
<dbReference type="FunFam" id="1.10.510.10:FF:000571">
    <property type="entry name" value="Maternal embryonic leucine zipper kinase"/>
    <property type="match status" value="1"/>
</dbReference>
<dbReference type="Pfam" id="PF00498">
    <property type="entry name" value="FHA"/>
    <property type="match status" value="1"/>
</dbReference>
<accession>A0A0C9QTR9</accession>
<gene>
    <name evidence="6" type="primary">lok_1</name>
    <name evidence="6" type="ORF">g.12586</name>
</gene>
<dbReference type="SMART" id="SM00240">
    <property type="entry name" value="FHA"/>
    <property type="match status" value="1"/>
</dbReference>
<dbReference type="AlphaFoldDB" id="A0A0C9QTR9"/>
<dbReference type="SMART" id="SM00220">
    <property type="entry name" value="S_TKc"/>
    <property type="match status" value="1"/>
</dbReference>
<dbReference type="InterPro" id="IPR000253">
    <property type="entry name" value="FHA_dom"/>
</dbReference>
<proteinExistence type="predicted"/>
<feature type="compositionally biased region" description="Acidic residues" evidence="3">
    <location>
        <begin position="17"/>
        <end position="26"/>
    </location>
</feature>